<comment type="caution">
    <text evidence="1">The sequence shown here is derived from an EMBL/GenBank/DDBJ whole genome shotgun (WGS) entry which is preliminary data.</text>
</comment>
<dbReference type="AlphaFoldDB" id="A0A177T5H8"/>
<organism evidence="1 2">
    <name type="scientific">Tilletia indica</name>
    <dbReference type="NCBI Taxonomy" id="43049"/>
    <lineage>
        <taxon>Eukaryota</taxon>
        <taxon>Fungi</taxon>
        <taxon>Dikarya</taxon>
        <taxon>Basidiomycota</taxon>
        <taxon>Ustilaginomycotina</taxon>
        <taxon>Exobasidiomycetes</taxon>
        <taxon>Tilletiales</taxon>
        <taxon>Tilletiaceae</taxon>
        <taxon>Tilletia</taxon>
    </lineage>
</organism>
<name>A0A177T5H8_9BASI</name>
<proteinExistence type="predicted"/>
<reference evidence="1" key="2">
    <citation type="journal article" date="2019" name="IMA Fungus">
        <title>Genome sequencing and comparison of five Tilletia species to identify candidate genes for the detection of regulated species infecting wheat.</title>
        <authorList>
            <person name="Nguyen H.D.T."/>
            <person name="Sultana T."/>
            <person name="Kesanakurti P."/>
            <person name="Hambleton S."/>
        </authorList>
    </citation>
    <scope>NUCLEOTIDE SEQUENCE</scope>
    <source>
        <strain evidence="1">DAOMC 236416</strain>
    </source>
</reference>
<evidence type="ECO:0000313" key="1">
    <source>
        <dbReference type="EMBL" id="KAE8244652.1"/>
    </source>
</evidence>
<accession>A0A177T5H8</accession>
<sequence>MRELNSALVEESSPSRNVIPSKLDIKTLHTEETTKCVEQWAQNMNPSPEALPWWAKPPTAAAIDAYEELDRVAERSSRIAAERASALAWIERRLVELRAAPKDMVYAEAIEGLEHLRQHWAADIDLSDAIHPDDCMMAVYALHATPDDADAASMELEDV</sequence>
<gene>
    <name evidence="1" type="ORF">A4X13_0g6401</name>
</gene>
<protein>
    <submittedName>
        <fullName evidence="1">Uncharacterized protein</fullName>
    </submittedName>
</protein>
<keyword evidence="2" id="KW-1185">Reference proteome</keyword>
<dbReference type="EMBL" id="LWDF02000605">
    <property type="protein sequence ID" value="KAE8244652.1"/>
    <property type="molecule type" value="Genomic_DNA"/>
</dbReference>
<dbReference type="Proteomes" id="UP000077521">
    <property type="component" value="Unassembled WGS sequence"/>
</dbReference>
<evidence type="ECO:0000313" key="2">
    <source>
        <dbReference type="Proteomes" id="UP000077521"/>
    </source>
</evidence>
<reference evidence="1" key="1">
    <citation type="submission" date="2016-04" db="EMBL/GenBank/DDBJ databases">
        <authorList>
            <person name="Nguyen H.D."/>
            <person name="Samba Siva P."/>
            <person name="Cullis J."/>
            <person name="Levesque C.A."/>
            <person name="Hambleton S."/>
        </authorList>
    </citation>
    <scope>NUCLEOTIDE SEQUENCE</scope>
    <source>
        <strain evidence="1">DAOMC 236416</strain>
    </source>
</reference>